<dbReference type="Proteomes" id="UP001143370">
    <property type="component" value="Unassembled WGS sequence"/>
</dbReference>
<evidence type="ECO:0000256" key="2">
    <source>
        <dbReference type="ARBA" id="ARBA00022448"/>
    </source>
</evidence>
<dbReference type="PROSITE" id="PS00211">
    <property type="entry name" value="ABC_TRANSPORTER_1"/>
    <property type="match status" value="1"/>
</dbReference>
<dbReference type="PROSITE" id="PS50893">
    <property type="entry name" value="ABC_TRANSPORTER_2"/>
    <property type="match status" value="1"/>
</dbReference>
<feature type="domain" description="ABC transporter" evidence="6">
    <location>
        <begin position="28"/>
        <end position="260"/>
    </location>
</feature>
<evidence type="ECO:0000256" key="3">
    <source>
        <dbReference type="ARBA" id="ARBA00022741"/>
    </source>
</evidence>
<comment type="similarity">
    <text evidence="1">Belongs to the ABC transporter superfamily.</text>
</comment>
<proteinExistence type="inferred from homology"/>
<evidence type="ECO:0000313" key="8">
    <source>
        <dbReference type="Proteomes" id="UP001143370"/>
    </source>
</evidence>
<evidence type="ECO:0000259" key="6">
    <source>
        <dbReference type="PROSITE" id="PS50893"/>
    </source>
</evidence>
<keyword evidence="5" id="KW-0029">Amino-acid transport</keyword>
<protein>
    <submittedName>
        <fullName evidence="7">ABC transporter ATP-binding protein</fullName>
    </submittedName>
</protein>
<organism evidence="7 8">
    <name type="scientific">Ancylobacter dichloromethanicus</name>
    <dbReference type="NCBI Taxonomy" id="518825"/>
    <lineage>
        <taxon>Bacteria</taxon>
        <taxon>Pseudomonadati</taxon>
        <taxon>Pseudomonadota</taxon>
        <taxon>Alphaproteobacteria</taxon>
        <taxon>Hyphomicrobiales</taxon>
        <taxon>Xanthobacteraceae</taxon>
        <taxon>Ancylobacter</taxon>
    </lineage>
</organism>
<keyword evidence="2" id="KW-0813">Transport</keyword>
<dbReference type="EMBL" id="BSFJ01000008">
    <property type="protein sequence ID" value="GLK72128.1"/>
    <property type="molecule type" value="Genomic_DNA"/>
</dbReference>
<dbReference type="GO" id="GO:0015658">
    <property type="term" value="F:branched-chain amino acid transmembrane transporter activity"/>
    <property type="evidence" value="ECO:0007669"/>
    <property type="project" value="TreeGrafter"/>
</dbReference>
<evidence type="ECO:0000256" key="1">
    <source>
        <dbReference type="ARBA" id="ARBA00005417"/>
    </source>
</evidence>
<comment type="caution">
    <text evidence="7">The sequence shown here is derived from an EMBL/GenBank/DDBJ whole genome shotgun (WGS) entry which is preliminary data.</text>
</comment>
<evidence type="ECO:0000256" key="5">
    <source>
        <dbReference type="ARBA" id="ARBA00022970"/>
    </source>
</evidence>
<dbReference type="AlphaFoldDB" id="A0A9W6JAM4"/>
<dbReference type="PANTHER" id="PTHR43820">
    <property type="entry name" value="HIGH-AFFINITY BRANCHED-CHAIN AMINO ACID TRANSPORT ATP-BINDING PROTEIN LIVF"/>
    <property type="match status" value="1"/>
</dbReference>
<keyword evidence="4 7" id="KW-0067">ATP-binding</keyword>
<sequence length="261" mass="27854">MSPKSPIAPIVHPTGLIGHPDKAAPPLLKVENLAVSYGRIRAVDGIGLHVEPGRIVSLVGSNGAGKTTTLMALSGLLPLTAGKVAFAGEDITTLAPELRVARGIAHVPERRRVFAGMSVRENLVLGAYARGDAVDVASDVERMVALFPRLGERMGQMAGTLSGGEQQMLAIARGLMSRPSLLIMDEPTMGLAPQMIDLILDTVLEIRRQGMTVLLVEQNAVEAMRLSDHVYIMRLGRIVHEDSGANIDPERVKSFYLGADA</sequence>
<evidence type="ECO:0000256" key="4">
    <source>
        <dbReference type="ARBA" id="ARBA00022840"/>
    </source>
</evidence>
<dbReference type="InterPro" id="IPR017871">
    <property type="entry name" value="ABC_transporter-like_CS"/>
</dbReference>
<reference evidence="7" key="2">
    <citation type="submission" date="2023-01" db="EMBL/GenBank/DDBJ databases">
        <authorList>
            <person name="Sun Q."/>
            <person name="Evtushenko L."/>
        </authorList>
    </citation>
    <scope>NUCLEOTIDE SEQUENCE</scope>
    <source>
        <strain evidence="7">VKM B-2484</strain>
    </source>
</reference>
<dbReference type="GO" id="GO:0005524">
    <property type="term" value="F:ATP binding"/>
    <property type="evidence" value="ECO:0007669"/>
    <property type="project" value="UniProtKB-KW"/>
</dbReference>
<name>A0A9W6JAM4_9HYPH</name>
<dbReference type="InterPro" id="IPR027417">
    <property type="entry name" value="P-loop_NTPase"/>
</dbReference>
<dbReference type="SUPFAM" id="SSF52540">
    <property type="entry name" value="P-loop containing nucleoside triphosphate hydrolases"/>
    <property type="match status" value="1"/>
</dbReference>
<dbReference type="InterPro" id="IPR003439">
    <property type="entry name" value="ABC_transporter-like_ATP-bd"/>
</dbReference>
<dbReference type="PANTHER" id="PTHR43820:SF4">
    <property type="entry name" value="HIGH-AFFINITY BRANCHED-CHAIN AMINO ACID TRANSPORT ATP-BINDING PROTEIN LIVF"/>
    <property type="match status" value="1"/>
</dbReference>
<keyword evidence="3" id="KW-0547">Nucleotide-binding</keyword>
<dbReference type="CDD" id="cd03224">
    <property type="entry name" value="ABC_TM1139_LivF_branched"/>
    <property type="match status" value="1"/>
</dbReference>
<dbReference type="Gene3D" id="3.40.50.300">
    <property type="entry name" value="P-loop containing nucleotide triphosphate hydrolases"/>
    <property type="match status" value="1"/>
</dbReference>
<reference evidence="7" key="1">
    <citation type="journal article" date="2014" name="Int. J. Syst. Evol. Microbiol.">
        <title>Complete genome sequence of Corynebacterium casei LMG S-19264T (=DSM 44701T), isolated from a smear-ripened cheese.</title>
        <authorList>
            <consortium name="US DOE Joint Genome Institute (JGI-PGF)"/>
            <person name="Walter F."/>
            <person name="Albersmeier A."/>
            <person name="Kalinowski J."/>
            <person name="Ruckert C."/>
        </authorList>
    </citation>
    <scope>NUCLEOTIDE SEQUENCE</scope>
    <source>
        <strain evidence="7">VKM B-2484</strain>
    </source>
</reference>
<dbReference type="Pfam" id="PF00005">
    <property type="entry name" value="ABC_tran"/>
    <property type="match status" value="1"/>
</dbReference>
<keyword evidence="8" id="KW-1185">Reference proteome</keyword>
<dbReference type="InterPro" id="IPR003593">
    <property type="entry name" value="AAA+_ATPase"/>
</dbReference>
<gene>
    <name evidence="7" type="primary">livF</name>
    <name evidence="7" type="ORF">GCM10017643_22440</name>
</gene>
<dbReference type="SMART" id="SM00382">
    <property type="entry name" value="AAA"/>
    <property type="match status" value="1"/>
</dbReference>
<dbReference type="GO" id="GO:0015807">
    <property type="term" value="P:L-amino acid transport"/>
    <property type="evidence" value="ECO:0007669"/>
    <property type="project" value="TreeGrafter"/>
</dbReference>
<evidence type="ECO:0000313" key="7">
    <source>
        <dbReference type="EMBL" id="GLK72128.1"/>
    </source>
</evidence>
<dbReference type="InterPro" id="IPR052156">
    <property type="entry name" value="BCAA_Transport_ATP-bd_LivF"/>
</dbReference>
<dbReference type="GO" id="GO:0016887">
    <property type="term" value="F:ATP hydrolysis activity"/>
    <property type="evidence" value="ECO:0007669"/>
    <property type="project" value="InterPro"/>
</dbReference>
<accession>A0A9W6JAM4</accession>